<dbReference type="HOGENOM" id="CLU_2662474_0_0_2"/>
<feature type="region of interest" description="Disordered" evidence="1">
    <location>
        <begin position="49"/>
        <end position="75"/>
    </location>
</feature>
<name>L0K3N1_9EURY</name>
<proteinExistence type="predicted"/>
<protein>
    <submittedName>
        <fullName evidence="2">Uncharacterized protein</fullName>
    </submittedName>
</protein>
<keyword evidence="3" id="KW-1185">Reference proteome</keyword>
<dbReference type="KEGG" id="nou:Natoc_4177"/>
<reference evidence="2 3" key="1">
    <citation type="submission" date="2012-11" db="EMBL/GenBank/DDBJ databases">
        <title>FINISHED of Natronococcus occultus SP4, DSM 3396.</title>
        <authorList>
            <consortium name="DOE Joint Genome Institute"/>
            <person name="Eisen J."/>
            <person name="Huntemann M."/>
            <person name="Wei C.-L."/>
            <person name="Han J."/>
            <person name="Detter J.C."/>
            <person name="Han C."/>
            <person name="Tapia R."/>
            <person name="Chen A."/>
            <person name="Kyrpides N."/>
            <person name="Mavromatis K."/>
            <person name="Markowitz V."/>
            <person name="Szeto E."/>
            <person name="Ivanova N."/>
            <person name="Mikhailova N."/>
            <person name="Ovchinnikova G."/>
            <person name="Pagani I."/>
            <person name="Pati A."/>
            <person name="Goodwin L."/>
            <person name="Nordberg H.P."/>
            <person name="Cantor M.N."/>
            <person name="Hua S.X."/>
            <person name="Woyke T."/>
            <person name="Eisen J."/>
            <person name="Klenk H.-P."/>
            <person name="Klenk H.-P."/>
        </authorList>
    </citation>
    <scope>NUCLEOTIDE SEQUENCE [LARGE SCALE GENOMIC DNA]</scope>
    <source>
        <strain evidence="2 3">SP4</strain>
        <plasmid evidence="3">Plasmid 2</plasmid>
    </source>
</reference>
<sequence>MTFRDEPSATPGGRPITELVEFAEFIEELVAIYEQEGRFLQEGARVDERPQTAAHATVGHDAASPGSLAASRQYR</sequence>
<evidence type="ECO:0000256" key="1">
    <source>
        <dbReference type="SAM" id="MobiDB-lite"/>
    </source>
</evidence>
<dbReference type="Pfam" id="PF24434">
    <property type="entry name" value="DUF7557"/>
    <property type="match status" value="1"/>
</dbReference>
<keyword evidence="2" id="KW-0614">Plasmid</keyword>
<evidence type="ECO:0000313" key="2">
    <source>
        <dbReference type="EMBL" id="AGB39882.1"/>
    </source>
</evidence>
<organism evidence="2 3">
    <name type="scientific">Natronococcus occultus SP4</name>
    <dbReference type="NCBI Taxonomy" id="694430"/>
    <lineage>
        <taxon>Archaea</taxon>
        <taxon>Methanobacteriati</taxon>
        <taxon>Methanobacteriota</taxon>
        <taxon>Stenosarchaea group</taxon>
        <taxon>Halobacteria</taxon>
        <taxon>Halobacteriales</taxon>
        <taxon>Natrialbaceae</taxon>
        <taxon>Natronococcus</taxon>
    </lineage>
</organism>
<gene>
    <name evidence="2" type="ORF">Natoc_4177</name>
</gene>
<dbReference type="EMBL" id="CP003931">
    <property type="protein sequence ID" value="AGB39882.1"/>
    <property type="molecule type" value="Genomic_DNA"/>
</dbReference>
<dbReference type="AlphaFoldDB" id="L0K3N1"/>
<dbReference type="Proteomes" id="UP000010878">
    <property type="component" value="Plasmid 2"/>
</dbReference>
<dbReference type="RefSeq" id="WP_015323313.1">
    <property type="nucleotide sequence ID" value="NC_019976.1"/>
</dbReference>
<evidence type="ECO:0000313" key="3">
    <source>
        <dbReference type="Proteomes" id="UP000010878"/>
    </source>
</evidence>
<accession>L0K3N1</accession>
<geneLocation type="plasmid" evidence="2">
    <name>2</name>
</geneLocation>
<dbReference type="OrthoDB" id="296909at2157"/>
<dbReference type="GeneID" id="14405904"/>
<dbReference type="InterPro" id="IPR055979">
    <property type="entry name" value="DUF7557"/>
</dbReference>